<dbReference type="EMBL" id="BOQE01000001">
    <property type="protein sequence ID" value="GIM45055.1"/>
    <property type="molecule type" value="Genomic_DNA"/>
</dbReference>
<evidence type="ECO:0000259" key="1">
    <source>
        <dbReference type="PROSITE" id="PS51186"/>
    </source>
</evidence>
<name>A0AAV4LB81_9BACL</name>
<dbReference type="SUPFAM" id="SSF55729">
    <property type="entry name" value="Acyl-CoA N-acyltransferases (Nat)"/>
    <property type="match status" value="1"/>
</dbReference>
<dbReference type="InterPro" id="IPR016181">
    <property type="entry name" value="Acyl_CoA_acyltransferase"/>
</dbReference>
<evidence type="ECO:0000313" key="3">
    <source>
        <dbReference type="Proteomes" id="UP001057291"/>
    </source>
</evidence>
<dbReference type="Pfam" id="PF13302">
    <property type="entry name" value="Acetyltransf_3"/>
    <property type="match status" value="1"/>
</dbReference>
<organism evidence="2 3">
    <name type="scientific">Collibacillus ludicampi</name>
    <dbReference type="NCBI Taxonomy" id="2771369"/>
    <lineage>
        <taxon>Bacteria</taxon>
        <taxon>Bacillati</taxon>
        <taxon>Bacillota</taxon>
        <taxon>Bacilli</taxon>
        <taxon>Bacillales</taxon>
        <taxon>Alicyclobacillaceae</taxon>
        <taxon>Collibacillus</taxon>
    </lineage>
</organism>
<reference evidence="2" key="1">
    <citation type="journal article" date="2023" name="Int. J. Syst. Evol. Microbiol.">
        <title>Collibacillus ludicampi gen. nov., sp. nov., a new soil bacterium of the family Alicyclobacillaceae.</title>
        <authorList>
            <person name="Jojima T."/>
            <person name="Ioku Y."/>
            <person name="Fukuta Y."/>
            <person name="Shirasaka N."/>
            <person name="Matsumura Y."/>
            <person name="Mori M."/>
        </authorList>
    </citation>
    <scope>NUCLEOTIDE SEQUENCE</scope>
    <source>
        <strain evidence="2">TP075</strain>
    </source>
</reference>
<dbReference type="PROSITE" id="PS51186">
    <property type="entry name" value="GNAT"/>
    <property type="match status" value="1"/>
</dbReference>
<dbReference type="RefSeq" id="WP_282198288.1">
    <property type="nucleotide sequence ID" value="NZ_BOQE01000001.1"/>
</dbReference>
<proteinExistence type="predicted"/>
<dbReference type="Gene3D" id="3.40.630.30">
    <property type="match status" value="1"/>
</dbReference>
<dbReference type="GO" id="GO:0016747">
    <property type="term" value="F:acyltransferase activity, transferring groups other than amino-acyl groups"/>
    <property type="evidence" value="ECO:0007669"/>
    <property type="project" value="InterPro"/>
</dbReference>
<dbReference type="Proteomes" id="UP001057291">
    <property type="component" value="Unassembled WGS sequence"/>
</dbReference>
<dbReference type="PANTHER" id="PTHR43792:SF1">
    <property type="entry name" value="N-ACETYLTRANSFERASE DOMAIN-CONTAINING PROTEIN"/>
    <property type="match status" value="1"/>
</dbReference>
<dbReference type="AlphaFoldDB" id="A0AAV4LB81"/>
<dbReference type="InterPro" id="IPR000182">
    <property type="entry name" value="GNAT_dom"/>
</dbReference>
<dbReference type="InterPro" id="IPR051531">
    <property type="entry name" value="N-acetyltransferase"/>
</dbReference>
<gene>
    <name evidence="2" type="ORF">DNHGIG_06040</name>
</gene>
<accession>A0AAV4LB81</accession>
<feature type="domain" description="N-acetyltransferase" evidence="1">
    <location>
        <begin position="4"/>
        <end position="180"/>
    </location>
</feature>
<evidence type="ECO:0000313" key="2">
    <source>
        <dbReference type="EMBL" id="GIM45055.1"/>
    </source>
</evidence>
<comment type="caution">
    <text evidence="2">The sequence shown here is derived from an EMBL/GenBank/DDBJ whole genome shotgun (WGS) entry which is preliminary data.</text>
</comment>
<dbReference type="PANTHER" id="PTHR43792">
    <property type="entry name" value="GNAT FAMILY, PUTATIVE (AFU_ORTHOLOGUE AFUA_3G00765)-RELATED-RELATED"/>
    <property type="match status" value="1"/>
</dbReference>
<keyword evidence="3" id="KW-1185">Reference proteome</keyword>
<protein>
    <submittedName>
        <fullName evidence="2">N-acetyltransferase</fullName>
    </submittedName>
</protein>
<sequence>MSLIRLIPFRTEYAADMAELLADQAVHQYLDLPLCTTDDCIFNITNAMAMEALGFALHRLILDSNDRLVGGISLVNIDQEEGSAFMGTWLGQAYWGQGFNQAAKMEMLRIAFEQLCLTRIFFVTPREHTRSLRALEKLPYVQVHVNRDYPSLCKRIEYQLGREIVLSVVTKELWETKNGPLM</sequence>